<reference evidence="1" key="1">
    <citation type="submission" date="2023-03" db="EMBL/GenBank/DDBJ databases">
        <title>Massive genome expansion in bonnet fungi (Mycena s.s.) driven by repeated elements and novel gene families across ecological guilds.</title>
        <authorList>
            <consortium name="Lawrence Berkeley National Laboratory"/>
            <person name="Harder C.B."/>
            <person name="Miyauchi S."/>
            <person name="Viragh M."/>
            <person name="Kuo A."/>
            <person name="Thoen E."/>
            <person name="Andreopoulos B."/>
            <person name="Lu D."/>
            <person name="Skrede I."/>
            <person name="Drula E."/>
            <person name="Henrissat B."/>
            <person name="Morin E."/>
            <person name="Kohler A."/>
            <person name="Barry K."/>
            <person name="LaButti K."/>
            <person name="Morin E."/>
            <person name="Salamov A."/>
            <person name="Lipzen A."/>
            <person name="Mereny Z."/>
            <person name="Hegedus B."/>
            <person name="Baldrian P."/>
            <person name="Stursova M."/>
            <person name="Weitz H."/>
            <person name="Taylor A."/>
            <person name="Grigoriev I.V."/>
            <person name="Nagy L.G."/>
            <person name="Martin F."/>
            <person name="Kauserud H."/>
        </authorList>
    </citation>
    <scope>NUCLEOTIDE SEQUENCE</scope>
    <source>
        <strain evidence="1">CBHHK188m</strain>
    </source>
</reference>
<dbReference type="AlphaFoldDB" id="A0AAD7JT41"/>
<protein>
    <submittedName>
        <fullName evidence="1">Uncharacterized protein</fullName>
    </submittedName>
</protein>
<organism evidence="1 2">
    <name type="scientific">Mycena maculata</name>
    <dbReference type="NCBI Taxonomy" id="230809"/>
    <lineage>
        <taxon>Eukaryota</taxon>
        <taxon>Fungi</taxon>
        <taxon>Dikarya</taxon>
        <taxon>Basidiomycota</taxon>
        <taxon>Agaricomycotina</taxon>
        <taxon>Agaricomycetes</taxon>
        <taxon>Agaricomycetidae</taxon>
        <taxon>Agaricales</taxon>
        <taxon>Marasmiineae</taxon>
        <taxon>Mycenaceae</taxon>
        <taxon>Mycena</taxon>
    </lineage>
</organism>
<gene>
    <name evidence="1" type="ORF">DFH07DRAFT_954268</name>
</gene>
<dbReference type="EMBL" id="JARJLG010000025">
    <property type="protein sequence ID" value="KAJ7769675.1"/>
    <property type="molecule type" value="Genomic_DNA"/>
</dbReference>
<evidence type="ECO:0000313" key="1">
    <source>
        <dbReference type="EMBL" id="KAJ7769675.1"/>
    </source>
</evidence>
<evidence type="ECO:0000313" key="2">
    <source>
        <dbReference type="Proteomes" id="UP001215280"/>
    </source>
</evidence>
<sequence>MSAASSSYANLNVIAILDKPRKLPEDKLPKTTFLDVYVYIGPTDSDTILGCVHYFSNVSTPFEPGLYHCIIMLAQNHKKLDNCEEEPVKHEDYAFVGDLKSCSPVESANVQCGYMHISGAVVKSDHPRAPFEMDVEQYTGAYADLAKSGLPAPAPVSVLPVLGYFPDSPWYRKAKSVPKVNKLVMFGGYLTGISEVLGDAGVTKRFCIEVDSIAFLGFLNTPTATPAAASPLVAMATGGSICEYINQSQEPLLIVFSVTQLQQIPKQQAGKDVGFRASYEQPSTVDVPDLICRI</sequence>
<dbReference type="Proteomes" id="UP001215280">
    <property type="component" value="Unassembled WGS sequence"/>
</dbReference>
<keyword evidence="2" id="KW-1185">Reference proteome</keyword>
<comment type="caution">
    <text evidence="1">The sequence shown here is derived from an EMBL/GenBank/DDBJ whole genome shotgun (WGS) entry which is preliminary data.</text>
</comment>
<name>A0AAD7JT41_9AGAR</name>
<proteinExistence type="predicted"/>
<accession>A0AAD7JT41</accession>